<comment type="caution">
    <text evidence="1">The sequence shown here is derived from an EMBL/GenBank/DDBJ whole genome shotgun (WGS) entry which is preliminary data.</text>
</comment>
<organism evidence="1">
    <name type="scientific">Eisenbergiella tayi</name>
    <dbReference type="NCBI Taxonomy" id="1432052"/>
    <lineage>
        <taxon>Bacteria</taxon>
        <taxon>Bacillati</taxon>
        <taxon>Bacillota</taxon>
        <taxon>Clostridia</taxon>
        <taxon>Lachnospirales</taxon>
        <taxon>Lachnospiraceae</taxon>
        <taxon>Eisenbergiella</taxon>
    </lineage>
</organism>
<name>A0A1E3UAZ7_9FIRM</name>
<protein>
    <submittedName>
        <fullName evidence="1">Uncharacterized protein</fullName>
    </submittedName>
</protein>
<proteinExistence type="predicted"/>
<dbReference type="AlphaFoldDB" id="A0A1E3UAZ7"/>
<accession>A0A1E3UAZ7</accession>
<dbReference type="Proteomes" id="UP000094271">
    <property type="component" value="Unassembled WGS sequence"/>
</dbReference>
<reference evidence="1" key="1">
    <citation type="submission" date="2016-08" db="EMBL/GenBank/DDBJ databases">
        <authorList>
            <person name="Seilhamer J.J."/>
        </authorList>
    </citation>
    <scope>NUCLEOTIDE SEQUENCE [LARGE SCALE GENOMIC DNA]</scope>
    <source>
        <strain evidence="1">NML150140-1</strain>
    </source>
</reference>
<evidence type="ECO:0000313" key="1">
    <source>
        <dbReference type="EMBL" id="ODR46064.1"/>
    </source>
</evidence>
<gene>
    <name evidence="1" type="ORF">BEI59_25905</name>
</gene>
<sequence>MIVIKRGKEICYLLQKADTDSNEIAEKKEHLIKQGYLVVTIIEGAEHMEKGLREVVKNHFH</sequence>
<dbReference type="EMBL" id="MEHA01000025">
    <property type="protein sequence ID" value="ODR46064.1"/>
    <property type="molecule type" value="Genomic_DNA"/>
</dbReference>